<organism evidence="2 3">
    <name type="scientific">Austropuccinia psidii MF-1</name>
    <dbReference type="NCBI Taxonomy" id="1389203"/>
    <lineage>
        <taxon>Eukaryota</taxon>
        <taxon>Fungi</taxon>
        <taxon>Dikarya</taxon>
        <taxon>Basidiomycota</taxon>
        <taxon>Pucciniomycotina</taxon>
        <taxon>Pucciniomycetes</taxon>
        <taxon>Pucciniales</taxon>
        <taxon>Sphaerophragmiaceae</taxon>
        <taxon>Austropuccinia</taxon>
    </lineage>
</organism>
<feature type="region of interest" description="Disordered" evidence="1">
    <location>
        <begin position="84"/>
        <end position="111"/>
    </location>
</feature>
<evidence type="ECO:0000313" key="2">
    <source>
        <dbReference type="EMBL" id="MBW0566872.1"/>
    </source>
</evidence>
<feature type="compositionally biased region" description="Basic and acidic residues" evidence="1">
    <location>
        <begin position="29"/>
        <end position="41"/>
    </location>
</feature>
<comment type="caution">
    <text evidence="2">The sequence shown here is derived from an EMBL/GenBank/DDBJ whole genome shotgun (WGS) entry which is preliminary data.</text>
</comment>
<protein>
    <submittedName>
        <fullName evidence="2">Uncharacterized protein</fullName>
    </submittedName>
</protein>
<proteinExistence type="predicted"/>
<dbReference type="EMBL" id="AVOT02079821">
    <property type="protein sequence ID" value="MBW0566872.1"/>
    <property type="molecule type" value="Genomic_DNA"/>
</dbReference>
<accession>A0A9Q3PNI1</accession>
<dbReference type="Proteomes" id="UP000765509">
    <property type="component" value="Unassembled WGS sequence"/>
</dbReference>
<feature type="region of interest" description="Disordered" evidence="1">
    <location>
        <begin position="1"/>
        <end position="59"/>
    </location>
</feature>
<evidence type="ECO:0000313" key="3">
    <source>
        <dbReference type="Proteomes" id="UP000765509"/>
    </source>
</evidence>
<dbReference type="AlphaFoldDB" id="A0A9Q3PNI1"/>
<gene>
    <name evidence="2" type="ORF">O181_106587</name>
</gene>
<evidence type="ECO:0000256" key="1">
    <source>
        <dbReference type="SAM" id="MobiDB-lite"/>
    </source>
</evidence>
<reference evidence="2" key="1">
    <citation type="submission" date="2021-03" db="EMBL/GenBank/DDBJ databases">
        <title>Draft genome sequence of rust myrtle Austropuccinia psidii MF-1, a brazilian biotype.</title>
        <authorList>
            <person name="Quecine M.C."/>
            <person name="Pachon D.M.R."/>
            <person name="Bonatelli M.L."/>
            <person name="Correr F.H."/>
            <person name="Franceschini L.M."/>
            <person name="Leite T.F."/>
            <person name="Margarido G.R.A."/>
            <person name="Almeida C.A."/>
            <person name="Ferrarezi J.A."/>
            <person name="Labate C.A."/>
        </authorList>
    </citation>
    <scope>NUCLEOTIDE SEQUENCE</scope>
    <source>
        <strain evidence="2">MF-1</strain>
    </source>
</reference>
<name>A0A9Q3PNI1_9BASI</name>
<sequence>MPCEKTPRQPITEPFQHNEPPIPGPSRASEPHEDPLTREPELSVAPTQSTQEPFAHPATPASIIIIDNMPIRSPLPLLPRFLPFPQRTQPSPPLNPMMRLGRNLRTFKGPS</sequence>
<keyword evidence="3" id="KW-1185">Reference proteome</keyword>